<dbReference type="AlphaFoldDB" id="A0A2N6T599"/>
<accession>A0A2N6T599</accession>
<organism evidence="4 5">
    <name type="scientific">Corynebacterium tuscaniense</name>
    <dbReference type="NCBI Taxonomy" id="302449"/>
    <lineage>
        <taxon>Bacteria</taxon>
        <taxon>Bacillati</taxon>
        <taxon>Actinomycetota</taxon>
        <taxon>Actinomycetes</taxon>
        <taxon>Mycobacteriales</taxon>
        <taxon>Corynebacteriaceae</taxon>
        <taxon>Corynebacterium</taxon>
    </lineage>
</organism>
<comment type="caution">
    <text evidence="4">The sequence shown here is derived from an EMBL/GenBank/DDBJ whole genome shotgun (WGS) entry which is preliminary data.</text>
</comment>
<reference evidence="4 5" key="1">
    <citation type="submission" date="2017-09" db="EMBL/GenBank/DDBJ databases">
        <title>Bacterial strain isolated from the female urinary microbiota.</title>
        <authorList>
            <person name="Thomas-White K."/>
            <person name="Kumar N."/>
            <person name="Forster S."/>
            <person name="Putonti C."/>
            <person name="Lawley T."/>
            <person name="Wolfe A.J."/>
        </authorList>
    </citation>
    <scope>NUCLEOTIDE SEQUENCE [LARGE SCALE GENOMIC DNA]</scope>
    <source>
        <strain evidence="4 5">UMB0792</strain>
    </source>
</reference>
<dbReference type="EMBL" id="PNHG01000006">
    <property type="protein sequence ID" value="PMC64496.1"/>
    <property type="molecule type" value="Genomic_DNA"/>
</dbReference>
<evidence type="ECO:0000256" key="1">
    <source>
        <dbReference type="SAM" id="Coils"/>
    </source>
</evidence>
<dbReference type="RefSeq" id="WP_102723888.1">
    <property type="nucleotide sequence ID" value="NZ_PNHG01000006.1"/>
</dbReference>
<name>A0A2N6T599_9CORY</name>
<feature type="region of interest" description="Disordered" evidence="2">
    <location>
        <begin position="1"/>
        <end position="44"/>
    </location>
</feature>
<keyword evidence="1" id="KW-0175">Coiled coil</keyword>
<feature type="coiled-coil region" evidence="1">
    <location>
        <begin position="97"/>
        <end position="124"/>
    </location>
</feature>
<keyword evidence="3" id="KW-1133">Transmembrane helix</keyword>
<evidence type="ECO:0000256" key="2">
    <source>
        <dbReference type="SAM" id="MobiDB-lite"/>
    </source>
</evidence>
<keyword evidence="5" id="KW-1185">Reference proteome</keyword>
<keyword evidence="3" id="KW-0472">Membrane</keyword>
<dbReference type="Proteomes" id="UP000235836">
    <property type="component" value="Unassembled WGS sequence"/>
</dbReference>
<evidence type="ECO:0000256" key="3">
    <source>
        <dbReference type="SAM" id="Phobius"/>
    </source>
</evidence>
<keyword evidence="3" id="KW-0812">Transmembrane</keyword>
<evidence type="ECO:0000313" key="4">
    <source>
        <dbReference type="EMBL" id="PMC64496.1"/>
    </source>
</evidence>
<protein>
    <submittedName>
        <fullName evidence="4">Uncharacterized protein</fullName>
    </submittedName>
</protein>
<gene>
    <name evidence="4" type="ORF">CJ203_05685</name>
</gene>
<sequence>MGASQDRTAGYAGTALLERGRGRTTLTPPKPRFAPHVPRPSRLGSKQVVSVRGRRVTTTETKRKFSRMSILSLPLLLLGIFGAMLLSALSTQQTFTIQQLQSEERALKNEIETLNRDVEDSRAAAEVAAKAGQEGMVVPSQAGIITVNNHGEATEVGPADPEKTLRVVDVNGDTVRVDRATSDRSATDNVADNLSPLPAPAVLQSLPGVQ</sequence>
<feature type="transmembrane region" description="Helical" evidence="3">
    <location>
        <begin position="70"/>
        <end position="89"/>
    </location>
</feature>
<evidence type="ECO:0000313" key="5">
    <source>
        <dbReference type="Proteomes" id="UP000235836"/>
    </source>
</evidence>
<feature type="region of interest" description="Disordered" evidence="2">
    <location>
        <begin position="180"/>
        <end position="210"/>
    </location>
</feature>
<proteinExistence type="predicted"/>